<evidence type="ECO:0000313" key="4">
    <source>
        <dbReference type="EMBL" id="CAD8055037.1"/>
    </source>
</evidence>
<keyword evidence="1" id="KW-0853">WD repeat</keyword>
<feature type="region of interest" description="Disordered" evidence="2">
    <location>
        <begin position="702"/>
        <end position="728"/>
    </location>
</feature>
<feature type="compositionally biased region" description="Basic and acidic residues" evidence="2">
    <location>
        <begin position="702"/>
        <end position="715"/>
    </location>
</feature>
<dbReference type="GO" id="GO:0016226">
    <property type="term" value="P:iron-sulfur cluster assembly"/>
    <property type="evidence" value="ECO:0007669"/>
    <property type="project" value="TreeGrafter"/>
</dbReference>
<dbReference type="AlphaFoldDB" id="A0A8S1KJV9"/>
<dbReference type="OrthoDB" id="273067at2759"/>
<dbReference type="InterPro" id="IPR001680">
    <property type="entry name" value="WD40_rpt"/>
</dbReference>
<evidence type="ECO:0000259" key="3">
    <source>
        <dbReference type="Pfam" id="PF01926"/>
    </source>
</evidence>
<protein>
    <recommendedName>
        <fullName evidence="3">G domain-containing protein</fullName>
    </recommendedName>
</protein>
<feature type="repeat" description="WD" evidence="1">
    <location>
        <begin position="847"/>
        <end position="888"/>
    </location>
</feature>
<dbReference type="PROSITE" id="PS50294">
    <property type="entry name" value="WD_REPEATS_REGION"/>
    <property type="match status" value="2"/>
</dbReference>
<keyword evidence="5" id="KW-1185">Reference proteome</keyword>
<gene>
    <name evidence="4" type="ORF">PSON_ATCC_30995.1.T0090012</name>
</gene>
<evidence type="ECO:0000256" key="1">
    <source>
        <dbReference type="PROSITE-ProRule" id="PRU00221"/>
    </source>
</evidence>
<name>A0A8S1KJV9_9CILI</name>
<reference evidence="4" key="1">
    <citation type="submission" date="2021-01" db="EMBL/GenBank/DDBJ databases">
        <authorList>
            <consortium name="Genoscope - CEA"/>
            <person name="William W."/>
        </authorList>
    </citation>
    <scope>NUCLEOTIDE SEQUENCE</scope>
</reference>
<sequence>MDQNQPPRDQQIQDRLLNAIDMVEKQLGNITTNNLNNIIILIGKTGSGKSTIFNFLCGAKFQIIQDQDEKEVLDLLVESDQFQKMKGGLDSTTKFPKIYYSQQYQHSIIDYPGFNDTEKKDQLEIQLLFNKIVTIHQIKIAYVIYNAIDQFQNKAEDLQEFIRETEIDLSKLTVIINGYCKNRSDEKLIADFQQQLKQKFQKSALKMIIQRDADTQEKIEKYFSEESRNKLWLNLVQSEVIQMKRYELNAYKDADYYISKKSYEIQKILIDYIDKQKIKQYTIFQLEEFKKNIEELDKKKTTLKSFIDGNINVLNQIMNYCDQFNEDEIIATQRIYLFFLDSENEFRQMDNYIRDVYKNLVLCIEFLNIKLQFLEELRKAEDRILQIQEEKKTMKNEKREVEDNLKKVQNELKLKNDELINTKENFQNQIFELRKIKDETQLILNGQLNENKNLQEIIIKLEQELVIQKENEKMLNEIRLEKQELNHKIQEQLMIIQDLKSEQQRLDQKNKEIEKQYSNNVEKLENSLDSTIEELKEFKKINMEIQEEKRKLEDQLSIVKGQHKEIESDLKISRKEFDQQKEEFQLLKNISNTQIQRQSQEIDDLNQQIQKLKQEKEQLSKQMKKQEDEYYVEKKQFRDNDFQLQKSLQNVQQKNEELQKELNSKTRDLNSRNNEFQDLKKQFSNSQNELKTKIDEVKHLENKLKTTEEQNRDQLNKSNSLLEKTKRDNEEYKRLKEQEIQQIKLRSLQIRFQLLENNSIKQQNPCYAVAINKDNSIVIASSGNLINVYDLKYGKLNKRQALDQHKDLVYTLNFMKQSNMFISGSHDQLIIVWQMNQDKQWTYQQKIFGHYGSIRCILLNNEEDLIISGSVDGSIKFWEKQSKWTIQQTITEHTDYVYQLCLNEKQDKLISCSDDSQIFIIQQNYDKKWIVKQKITVDKYGYRLCFINNNQFTFQPYAQEQLHIYEINDSKTIKIKSLNIKCGSLSCDDLFPSKYIQSKSLLVNKNGQYINLIRKKENGEFFVEQTIEFDDDSVYGSISDDGQYLITWDNATQEIQIRNSQEL</sequence>
<dbReference type="GO" id="GO:0005525">
    <property type="term" value="F:GTP binding"/>
    <property type="evidence" value="ECO:0007669"/>
    <property type="project" value="InterPro"/>
</dbReference>
<feature type="domain" description="G" evidence="3">
    <location>
        <begin position="39"/>
        <end position="168"/>
    </location>
</feature>
<evidence type="ECO:0000256" key="2">
    <source>
        <dbReference type="SAM" id="MobiDB-lite"/>
    </source>
</evidence>
<dbReference type="PANTHER" id="PTHR19920">
    <property type="entry name" value="WD40 PROTEIN CIAO1"/>
    <property type="match status" value="1"/>
</dbReference>
<dbReference type="InterPro" id="IPR006073">
    <property type="entry name" value="GTP-bd"/>
</dbReference>
<dbReference type="PANTHER" id="PTHR19920:SF0">
    <property type="entry name" value="CYTOSOLIC IRON-SULFUR PROTEIN ASSEMBLY PROTEIN CIAO1-RELATED"/>
    <property type="match status" value="1"/>
</dbReference>
<proteinExistence type="predicted"/>
<dbReference type="Pfam" id="PF00400">
    <property type="entry name" value="WD40"/>
    <property type="match status" value="3"/>
</dbReference>
<dbReference type="Proteomes" id="UP000692954">
    <property type="component" value="Unassembled WGS sequence"/>
</dbReference>
<dbReference type="EMBL" id="CAJJDN010000009">
    <property type="protein sequence ID" value="CAD8055037.1"/>
    <property type="molecule type" value="Genomic_DNA"/>
</dbReference>
<organism evidence="4 5">
    <name type="scientific">Paramecium sonneborni</name>
    <dbReference type="NCBI Taxonomy" id="65129"/>
    <lineage>
        <taxon>Eukaryota</taxon>
        <taxon>Sar</taxon>
        <taxon>Alveolata</taxon>
        <taxon>Ciliophora</taxon>
        <taxon>Intramacronucleata</taxon>
        <taxon>Oligohymenophorea</taxon>
        <taxon>Peniculida</taxon>
        <taxon>Parameciidae</taxon>
        <taxon>Paramecium</taxon>
    </lineage>
</organism>
<evidence type="ECO:0000313" key="5">
    <source>
        <dbReference type="Proteomes" id="UP000692954"/>
    </source>
</evidence>
<feature type="repeat" description="WD" evidence="1">
    <location>
        <begin position="802"/>
        <end position="843"/>
    </location>
</feature>
<accession>A0A8S1KJV9</accession>
<comment type="caution">
    <text evidence="4">The sequence shown here is derived from an EMBL/GenBank/DDBJ whole genome shotgun (WGS) entry which is preliminary data.</text>
</comment>
<dbReference type="GO" id="GO:0097361">
    <property type="term" value="C:cytosolic [4Fe-4S] assembly targeting complex"/>
    <property type="evidence" value="ECO:0007669"/>
    <property type="project" value="TreeGrafter"/>
</dbReference>
<dbReference type="Pfam" id="PF01926">
    <property type="entry name" value="MMR_HSR1"/>
    <property type="match status" value="1"/>
</dbReference>
<dbReference type="SMART" id="SM00320">
    <property type="entry name" value="WD40"/>
    <property type="match status" value="4"/>
</dbReference>
<dbReference type="PROSITE" id="PS50082">
    <property type="entry name" value="WD_REPEATS_2"/>
    <property type="match status" value="2"/>
</dbReference>